<proteinExistence type="predicted"/>
<accession>A0A3P7LQ60</accession>
<dbReference type="PANTHER" id="PTHR10742:SF410">
    <property type="entry name" value="LYSINE-SPECIFIC HISTONE DEMETHYLASE 2"/>
    <property type="match status" value="1"/>
</dbReference>
<evidence type="ECO:0000313" key="3">
    <source>
        <dbReference type="Proteomes" id="UP000281553"/>
    </source>
</evidence>
<dbReference type="InterPro" id="IPR036188">
    <property type="entry name" value="FAD/NAD-bd_sf"/>
</dbReference>
<evidence type="ECO:0000313" key="2">
    <source>
        <dbReference type="EMBL" id="VDN13103.1"/>
    </source>
</evidence>
<keyword evidence="3" id="KW-1185">Reference proteome</keyword>
<dbReference type="OrthoDB" id="5046242at2759"/>
<reference evidence="2 3" key="1">
    <citation type="submission" date="2018-11" db="EMBL/GenBank/DDBJ databases">
        <authorList>
            <consortium name="Pathogen Informatics"/>
        </authorList>
    </citation>
    <scope>NUCLEOTIDE SEQUENCE [LARGE SCALE GENOMIC DNA]</scope>
</reference>
<dbReference type="GO" id="GO:0016491">
    <property type="term" value="F:oxidoreductase activity"/>
    <property type="evidence" value="ECO:0007669"/>
    <property type="project" value="InterPro"/>
</dbReference>
<dbReference type="InterPro" id="IPR002937">
    <property type="entry name" value="Amino_oxidase"/>
</dbReference>
<sequence>MTAEELKEEVGAALALMYPMEATVARKPLAVKFIRWKENPFSLGAYAMALVGFNQLLESELCSSLTAEDGKGGSVYFAGDAYRLDYLGTVQGAYLSGSAAADEIAESIISKDSLIRNSGI</sequence>
<feature type="domain" description="Amine oxidase" evidence="1">
    <location>
        <begin position="2"/>
        <end position="104"/>
    </location>
</feature>
<organism evidence="2 3">
    <name type="scientific">Dibothriocephalus latus</name>
    <name type="common">Fish tapeworm</name>
    <name type="synonym">Diphyllobothrium latum</name>
    <dbReference type="NCBI Taxonomy" id="60516"/>
    <lineage>
        <taxon>Eukaryota</taxon>
        <taxon>Metazoa</taxon>
        <taxon>Spiralia</taxon>
        <taxon>Lophotrochozoa</taxon>
        <taxon>Platyhelminthes</taxon>
        <taxon>Cestoda</taxon>
        <taxon>Eucestoda</taxon>
        <taxon>Diphyllobothriidea</taxon>
        <taxon>Diphyllobothriidae</taxon>
        <taxon>Dibothriocephalus</taxon>
    </lineage>
</organism>
<dbReference type="Pfam" id="PF01593">
    <property type="entry name" value="Amino_oxidase"/>
    <property type="match status" value="1"/>
</dbReference>
<protein>
    <recommendedName>
        <fullName evidence="1">Amine oxidase domain-containing protein</fullName>
    </recommendedName>
</protein>
<dbReference type="PANTHER" id="PTHR10742">
    <property type="entry name" value="FLAVIN MONOAMINE OXIDASE"/>
    <property type="match status" value="1"/>
</dbReference>
<name>A0A3P7LQ60_DIBLA</name>
<dbReference type="Proteomes" id="UP000281553">
    <property type="component" value="Unassembled WGS sequence"/>
</dbReference>
<dbReference type="SUPFAM" id="SSF51905">
    <property type="entry name" value="FAD/NAD(P)-binding domain"/>
    <property type="match status" value="1"/>
</dbReference>
<gene>
    <name evidence="2" type="ORF">DILT_LOCUS8934</name>
</gene>
<dbReference type="InterPro" id="IPR050281">
    <property type="entry name" value="Flavin_monoamine_oxidase"/>
</dbReference>
<dbReference type="AlphaFoldDB" id="A0A3P7LQ60"/>
<dbReference type="Gene3D" id="3.90.660.10">
    <property type="match status" value="1"/>
</dbReference>
<evidence type="ECO:0000259" key="1">
    <source>
        <dbReference type="Pfam" id="PF01593"/>
    </source>
</evidence>
<dbReference type="Gene3D" id="3.50.50.60">
    <property type="entry name" value="FAD/NAD(P)-binding domain"/>
    <property type="match status" value="1"/>
</dbReference>
<dbReference type="EMBL" id="UYRU01055573">
    <property type="protein sequence ID" value="VDN13103.1"/>
    <property type="molecule type" value="Genomic_DNA"/>
</dbReference>